<dbReference type="AlphaFoldDB" id="A0A3M2M1X7"/>
<protein>
    <recommendedName>
        <fullName evidence="4">DUF11 domain-containing protein</fullName>
    </recommendedName>
</protein>
<dbReference type="RefSeq" id="WP_122195875.1">
    <property type="nucleotide sequence ID" value="NZ_JBHSKC010000019.1"/>
</dbReference>
<evidence type="ECO:0000313" key="3">
    <source>
        <dbReference type="Proteomes" id="UP000282674"/>
    </source>
</evidence>
<dbReference type="Proteomes" id="UP000282674">
    <property type="component" value="Unassembled WGS sequence"/>
</dbReference>
<sequence length="155" mass="17134">MRSRPIALLAAAALAAVPPATAAASAPHPGFPADLVLRGHADHRRPIPNEVQVVRWTVRDLGTRPVSEVTLNATVPETWRLRDGAGCILRERGHLTCTLGALTRHQTRSVRFELAVPRHPRLGVEHYRARTRFTVDGTDYDGPSAHMQVEVVRHR</sequence>
<evidence type="ECO:0008006" key="4">
    <source>
        <dbReference type="Google" id="ProtNLM"/>
    </source>
</evidence>
<feature type="signal peptide" evidence="1">
    <location>
        <begin position="1"/>
        <end position="22"/>
    </location>
</feature>
<reference evidence="2 3" key="1">
    <citation type="submission" date="2018-10" db="EMBL/GenBank/DDBJ databases">
        <title>Isolation from soil.</title>
        <authorList>
            <person name="Hu J."/>
        </authorList>
    </citation>
    <scope>NUCLEOTIDE SEQUENCE [LARGE SCALE GENOMIC DNA]</scope>
    <source>
        <strain evidence="2 3">NEAU-Ht49</strain>
    </source>
</reference>
<comment type="caution">
    <text evidence="2">The sequence shown here is derived from an EMBL/GenBank/DDBJ whole genome shotgun (WGS) entry which is preliminary data.</text>
</comment>
<proteinExistence type="predicted"/>
<accession>A0A3M2M1X7</accession>
<keyword evidence="3" id="KW-1185">Reference proteome</keyword>
<evidence type="ECO:0000313" key="2">
    <source>
        <dbReference type="EMBL" id="RMI42455.1"/>
    </source>
</evidence>
<evidence type="ECO:0000256" key="1">
    <source>
        <dbReference type="SAM" id="SignalP"/>
    </source>
</evidence>
<name>A0A3M2M1X7_9ACTN</name>
<keyword evidence="1" id="KW-0732">Signal</keyword>
<feature type="chain" id="PRO_5018000544" description="DUF11 domain-containing protein" evidence="1">
    <location>
        <begin position="23"/>
        <end position="155"/>
    </location>
</feature>
<organism evidence="2 3">
    <name type="scientific">Actinomadura harenae</name>
    <dbReference type="NCBI Taxonomy" id="2483351"/>
    <lineage>
        <taxon>Bacteria</taxon>
        <taxon>Bacillati</taxon>
        <taxon>Actinomycetota</taxon>
        <taxon>Actinomycetes</taxon>
        <taxon>Streptosporangiales</taxon>
        <taxon>Thermomonosporaceae</taxon>
        <taxon>Actinomadura</taxon>
    </lineage>
</organism>
<gene>
    <name evidence="2" type="ORF">EBO15_19710</name>
</gene>
<dbReference type="EMBL" id="RFFG01000033">
    <property type="protein sequence ID" value="RMI42455.1"/>
    <property type="molecule type" value="Genomic_DNA"/>
</dbReference>